<dbReference type="Proteomes" id="UP000070299">
    <property type="component" value="Unassembled WGS sequence"/>
</dbReference>
<protein>
    <recommendedName>
        <fullName evidence="1">BIG2 domain-containing protein</fullName>
    </recommendedName>
</protein>
<accession>A0A136A0W2</accession>
<dbReference type="EMBL" id="LSNE01000005">
    <property type="protein sequence ID" value="KXI28872.1"/>
    <property type="molecule type" value="Genomic_DNA"/>
</dbReference>
<evidence type="ECO:0000313" key="3">
    <source>
        <dbReference type="Proteomes" id="UP000070299"/>
    </source>
</evidence>
<dbReference type="Pfam" id="PF02368">
    <property type="entry name" value="Big_2"/>
    <property type="match status" value="1"/>
</dbReference>
<dbReference type="InterPro" id="IPR003343">
    <property type="entry name" value="Big_2"/>
</dbReference>
<evidence type="ECO:0000259" key="1">
    <source>
        <dbReference type="SMART" id="SM00635"/>
    </source>
</evidence>
<keyword evidence="3" id="KW-1185">Reference proteome</keyword>
<dbReference type="STRING" id="1799789.AX660_11810"/>
<dbReference type="SMART" id="SM00635">
    <property type="entry name" value="BID_2"/>
    <property type="match status" value="1"/>
</dbReference>
<proteinExistence type="predicted"/>
<name>A0A136A0W2_9ALTE</name>
<dbReference type="AlphaFoldDB" id="A0A136A0W2"/>
<dbReference type="InterPro" id="IPR008964">
    <property type="entry name" value="Invasin/intimin_cell_adhesion"/>
</dbReference>
<dbReference type="PROSITE" id="PS51257">
    <property type="entry name" value="PROKAR_LIPOPROTEIN"/>
    <property type="match status" value="1"/>
</dbReference>
<comment type="caution">
    <text evidence="2">The sequence shown here is derived from an EMBL/GenBank/DDBJ whole genome shotgun (WGS) entry which is preliminary data.</text>
</comment>
<dbReference type="SUPFAM" id="SSF49373">
    <property type="entry name" value="Invasin/intimin cell-adhesion fragments"/>
    <property type="match status" value="1"/>
</dbReference>
<dbReference type="RefSeq" id="WP_068375706.1">
    <property type="nucleotide sequence ID" value="NZ_LSNE01000005.1"/>
</dbReference>
<dbReference type="OrthoDB" id="5697824at2"/>
<sequence length="586" mass="61726">MNNLLKKTTIFAVMSASLYGCGGPDSGYEHPFINDNAVVYSNEAISQTFTEESGVQQINLLEGATVNGTALTVDSSTSPIHIREIAFVASNGEFVTPQKPGFAANQTVSPFTFAADGVTLLVDTDAFSESLRMCDTTDVRGDTNPDGTPKGNGSRDFPTTISYTINYIVDNGFELAPGASPPFRTLNLTLNAISDPVTNVQAFDLNVATGDSKPMLSATAPAYSCNSALTYAIADEAIATVDAAGSVTGVARGETTITVTSVENPELSATAVIKVTSGFNLNIVSQDVNELGAPLGTKSVPTCSAIGVSVEPSIVADTLTGEYDYSWVSESADANFLGEQSDGAFGATGQFSNTLAAGEQAKINVGFSSGYTGATAAGDILEQSVTVTAERNYACDPNPNAEGAVFYVSDLGLNNGGWGPNAAPVAEGLDGNSLRISSTNSGAMRGITTQQQWNQVYNFHAATYGRGEASVGRKFKFAVWAKLGQLPSDEVKLDHTLLPWNCTGCEGLANFPARYEAGVQGAVSAVLKPTTDWQFVEFINPLTGTNVWEVPANWNQTTVVFQFWDLYGFADGETILLDNYSIVEVE</sequence>
<dbReference type="Gene3D" id="2.60.40.1080">
    <property type="match status" value="1"/>
</dbReference>
<feature type="domain" description="BIG2" evidence="1">
    <location>
        <begin position="196"/>
        <end position="271"/>
    </location>
</feature>
<organism evidence="2 3">
    <name type="scientific">Paraglaciecola hydrolytica</name>
    <dbReference type="NCBI Taxonomy" id="1799789"/>
    <lineage>
        <taxon>Bacteria</taxon>
        <taxon>Pseudomonadati</taxon>
        <taxon>Pseudomonadota</taxon>
        <taxon>Gammaproteobacteria</taxon>
        <taxon>Alteromonadales</taxon>
        <taxon>Alteromonadaceae</taxon>
        <taxon>Paraglaciecola</taxon>
    </lineage>
</organism>
<evidence type="ECO:0000313" key="2">
    <source>
        <dbReference type="EMBL" id="KXI28872.1"/>
    </source>
</evidence>
<gene>
    <name evidence="2" type="ORF">AX660_11810</name>
</gene>
<reference evidence="3" key="1">
    <citation type="submission" date="2016-02" db="EMBL/GenBank/DDBJ databases">
        <authorList>
            <person name="Schultz-Johansen M."/>
            <person name="Glaring M.A."/>
            <person name="Bech P.K."/>
            <person name="Stougaard P."/>
        </authorList>
    </citation>
    <scope>NUCLEOTIDE SEQUENCE [LARGE SCALE GENOMIC DNA]</scope>
    <source>
        <strain evidence="3">S66</strain>
    </source>
</reference>